<keyword evidence="2" id="KW-1185">Reference proteome</keyword>
<dbReference type="EMBL" id="PVNK01000108">
    <property type="protein sequence ID" value="PRQ02967.1"/>
    <property type="molecule type" value="Genomic_DNA"/>
</dbReference>
<sequence length="56" mass="6264">MTGRMANCPNVDPDAFYCYFEPIDLLPEGGRARRADPGHHDAIVDEAIENAKYRPS</sequence>
<dbReference type="RefSeq" id="WP_181197575.1">
    <property type="nucleotide sequence ID" value="NZ_PVNK01000108.1"/>
</dbReference>
<protein>
    <submittedName>
        <fullName evidence="1">Uncharacterized protein</fullName>
    </submittedName>
</protein>
<accession>A0A2S9YCX3</accession>
<dbReference type="AlphaFoldDB" id="A0A2S9YCX3"/>
<dbReference type="Proteomes" id="UP000237968">
    <property type="component" value="Unassembled WGS sequence"/>
</dbReference>
<name>A0A2S9YCX3_9BACT</name>
<evidence type="ECO:0000313" key="1">
    <source>
        <dbReference type="EMBL" id="PRQ02967.1"/>
    </source>
</evidence>
<gene>
    <name evidence="1" type="ORF">ENSA5_19060</name>
</gene>
<reference evidence="1 2" key="1">
    <citation type="submission" date="2018-03" db="EMBL/GenBank/DDBJ databases">
        <title>Draft Genome Sequences of the Obligatory Marine Myxobacteria Enhygromyxa salina SWB005.</title>
        <authorList>
            <person name="Poehlein A."/>
            <person name="Moghaddam J.A."/>
            <person name="Harms H."/>
            <person name="Alanjari M."/>
            <person name="Koenig G.M."/>
            <person name="Daniel R."/>
            <person name="Schaeberle T.F."/>
        </authorList>
    </citation>
    <scope>NUCLEOTIDE SEQUENCE [LARGE SCALE GENOMIC DNA]</scope>
    <source>
        <strain evidence="1 2">SWB005</strain>
    </source>
</reference>
<proteinExistence type="predicted"/>
<evidence type="ECO:0000313" key="2">
    <source>
        <dbReference type="Proteomes" id="UP000237968"/>
    </source>
</evidence>
<organism evidence="1 2">
    <name type="scientific">Enhygromyxa salina</name>
    <dbReference type="NCBI Taxonomy" id="215803"/>
    <lineage>
        <taxon>Bacteria</taxon>
        <taxon>Pseudomonadati</taxon>
        <taxon>Myxococcota</taxon>
        <taxon>Polyangia</taxon>
        <taxon>Nannocystales</taxon>
        <taxon>Nannocystaceae</taxon>
        <taxon>Enhygromyxa</taxon>
    </lineage>
</organism>
<comment type="caution">
    <text evidence="1">The sequence shown here is derived from an EMBL/GenBank/DDBJ whole genome shotgun (WGS) entry which is preliminary data.</text>
</comment>